<accession>A0A2P5Y5F0</accession>
<dbReference type="AlphaFoldDB" id="A0A2P5Y5F0"/>
<proteinExistence type="predicted"/>
<gene>
    <name evidence="2" type="ORF">GOBAR_AA09824</name>
</gene>
<reference evidence="2 3" key="1">
    <citation type="submission" date="2015-01" db="EMBL/GenBank/DDBJ databases">
        <title>Genome of allotetraploid Gossypium barbadense reveals genomic plasticity and fiber elongation in cotton evolution.</title>
        <authorList>
            <person name="Chen X."/>
            <person name="Liu X."/>
            <person name="Zhao B."/>
            <person name="Zheng H."/>
            <person name="Hu Y."/>
            <person name="Lu G."/>
            <person name="Yang C."/>
            <person name="Chen J."/>
            <person name="Shan C."/>
            <person name="Zhang L."/>
            <person name="Zhou Y."/>
            <person name="Wang L."/>
            <person name="Guo W."/>
            <person name="Bai Y."/>
            <person name="Ruan J."/>
            <person name="Shangguan X."/>
            <person name="Mao Y."/>
            <person name="Jiang J."/>
            <person name="Zhu Y."/>
            <person name="Lei J."/>
            <person name="Kang H."/>
            <person name="Chen S."/>
            <person name="He X."/>
            <person name="Wang R."/>
            <person name="Wang Y."/>
            <person name="Chen J."/>
            <person name="Wang L."/>
            <person name="Yu S."/>
            <person name="Wang B."/>
            <person name="Wei J."/>
            <person name="Song S."/>
            <person name="Lu X."/>
            <person name="Gao Z."/>
            <person name="Gu W."/>
            <person name="Deng X."/>
            <person name="Ma D."/>
            <person name="Wang S."/>
            <person name="Liang W."/>
            <person name="Fang L."/>
            <person name="Cai C."/>
            <person name="Zhu X."/>
            <person name="Zhou B."/>
            <person name="Zhang Y."/>
            <person name="Chen Z."/>
            <person name="Xu S."/>
            <person name="Zhu R."/>
            <person name="Wang S."/>
            <person name="Zhang T."/>
            <person name="Zhao G."/>
        </authorList>
    </citation>
    <scope>NUCLEOTIDE SEQUENCE [LARGE SCALE GENOMIC DNA]</scope>
    <source>
        <strain evidence="3">cv. Xinhai21</strain>
        <tissue evidence="2">Leaf</tissue>
    </source>
</reference>
<dbReference type="Proteomes" id="UP000239757">
    <property type="component" value="Unassembled WGS sequence"/>
</dbReference>
<name>A0A2P5Y5F0_GOSBA</name>
<feature type="region of interest" description="Disordered" evidence="1">
    <location>
        <begin position="21"/>
        <end position="43"/>
    </location>
</feature>
<sequence length="94" mass="10327">MTTKNAENRLANGDWRMSQVWGGNGLHKASSDPKGEASNKGKSKVRIGVATGILLQPQRVKSLRDSSEMKIVVNVKEEEAGIEWLFSGTRVCQQ</sequence>
<dbReference type="EMBL" id="KZ663677">
    <property type="protein sequence ID" value="PPS10819.1"/>
    <property type="molecule type" value="Genomic_DNA"/>
</dbReference>
<evidence type="ECO:0000256" key="1">
    <source>
        <dbReference type="SAM" id="MobiDB-lite"/>
    </source>
</evidence>
<evidence type="ECO:0000313" key="2">
    <source>
        <dbReference type="EMBL" id="PPS10819.1"/>
    </source>
</evidence>
<protein>
    <submittedName>
        <fullName evidence="2">Uncharacterized protein</fullName>
    </submittedName>
</protein>
<feature type="compositionally biased region" description="Basic and acidic residues" evidence="1">
    <location>
        <begin position="29"/>
        <end position="39"/>
    </location>
</feature>
<organism evidence="2 3">
    <name type="scientific">Gossypium barbadense</name>
    <name type="common">Sea Island cotton</name>
    <name type="synonym">Hibiscus barbadensis</name>
    <dbReference type="NCBI Taxonomy" id="3634"/>
    <lineage>
        <taxon>Eukaryota</taxon>
        <taxon>Viridiplantae</taxon>
        <taxon>Streptophyta</taxon>
        <taxon>Embryophyta</taxon>
        <taxon>Tracheophyta</taxon>
        <taxon>Spermatophyta</taxon>
        <taxon>Magnoliopsida</taxon>
        <taxon>eudicotyledons</taxon>
        <taxon>Gunneridae</taxon>
        <taxon>Pentapetalae</taxon>
        <taxon>rosids</taxon>
        <taxon>malvids</taxon>
        <taxon>Malvales</taxon>
        <taxon>Malvaceae</taxon>
        <taxon>Malvoideae</taxon>
        <taxon>Gossypium</taxon>
    </lineage>
</organism>
<evidence type="ECO:0000313" key="3">
    <source>
        <dbReference type="Proteomes" id="UP000239757"/>
    </source>
</evidence>